<evidence type="ECO:0000313" key="1">
    <source>
        <dbReference type="EMBL" id="MCJ8735104.1"/>
    </source>
</evidence>
<name>A0ACC5YHF6_9TELE</name>
<comment type="caution">
    <text evidence="1">The sequence shown here is derived from an EMBL/GenBank/DDBJ whole genome shotgun (WGS) entry which is preliminary data.</text>
</comment>
<gene>
    <name evidence="1" type="ORF">PDJAM_G00242980</name>
</gene>
<evidence type="ECO:0000313" key="2">
    <source>
        <dbReference type="Proteomes" id="UP000830395"/>
    </source>
</evidence>
<reference evidence="1" key="1">
    <citation type="submission" date="2020-02" db="EMBL/GenBank/DDBJ databases">
        <title>Genome sequencing of the panga catfish, Pangasius djambal.</title>
        <authorList>
            <person name="Wen M."/>
            <person name="Zahm M."/>
            <person name="Roques C."/>
            <person name="Cabau C."/>
            <person name="Klopp C."/>
            <person name="Donnadieu C."/>
            <person name="Jouanno E."/>
            <person name="Avarre J.-C."/>
            <person name="Campet M."/>
            <person name="Ha T."/>
            <person name="Dugue R."/>
            <person name="Lampietro C."/>
            <person name="Louis A."/>
            <person name="Herpin A."/>
            <person name="Echchiki A."/>
            <person name="Berthelot C."/>
            <person name="Parey E."/>
            <person name="Roest-Crollius H."/>
            <person name="Braasch I."/>
            <person name="Postlethwait J.H."/>
            <person name="Bobe J."/>
            <person name="Montfort J."/>
            <person name="Bouchez O."/>
            <person name="Begum T."/>
            <person name="Schartl M."/>
            <person name="Gustiano R."/>
            <person name="Guiguen Y."/>
        </authorList>
    </citation>
    <scope>NUCLEOTIDE SEQUENCE</scope>
    <source>
        <strain evidence="1">Pdj_M5554</strain>
    </source>
</reference>
<accession>A0ACC5YHF6</accession>
<keyword evidence="2" id="KW-1185">Reference proteome</keyword>
<dbReference type="EMBL" id="CM040982">
    <property type="protein sequence ID" value="MCJ8735104.1"/>
    <property type="molecule type" value="Genomic_DNA"/>
</dbReference>
<proteinExistence type="predicted"/>
<protein>
    <submittedName>
        <fullName evidence="1">Uncharacterized protein</fullName>
    </submittedName>
</protein>
<sequence length="257" mass="29386">MAKRQLIDSLCQCLTERLGDVSSGVLKAMRLVSFQCLPDEDMSTDFADTDVEELTHHFKPLLVTAGVDVYLIPDQWTVLKSRLYQQMGPLERITWSALNRMLGHECPDILQLFDLILAIPSSSADCERGFNLMKLVKTDWRARLKAETLCDLLTVQLNSPDIMPFDPTNAIEIWHAESLCSRRPEFTFLKRRNDPKHTMKATQGLFKAKKLNVLKCPMISTQAFHLVKTKLKAERPTNKQQLKATAVKAWQNILFQI</sequence>
<dbReference type="Proteomes" id="UP000830395">
    <property type="component" value="Chromosome 8"/>
</dbReference>
<organism evidence="1 2">
    <name type="scientific">Pangasius djambal</name>
    <dbReference type="NCBI Taxonomy" id="1691987"/>
    <lineage>
        <taxon>Eukaryota</taxon>
        <taxon>Metazoa</taxon>
        <taxon>Chordata</taxon>
        <taxon>Craniata</taxon>
        <taxon>Vertebrata</taxon>
        <taxon>Euteleostomi</taxon>
        <taxon>Actinopterygii</taxon>
        <taxon>Neopterygii</taxon>
        <taxon>Teleostei</taxon>
        <taxon>Ostariophysi</taxon>
        <taxon>Siluriformes</taxon>
        <taxon>Pangasiidae</taxon>
        <taxon>Pangasius</taxon>
    </lineage>
</organism>